<reference evidence="1" key="1">
    <citation type="submission" date="2021-12" db="EMBL/GenBank/DDBJ databases">
        <authorList>
            <person name="Rodrigo-Torres L."/>
            <person name="Arahal R. D."/>
            <person name="Lucena T."/>
        </authorList>
    </citation>
    <scope>NUCLEOTIDE SEQUENCE</scope>
    <source>
        <strain evidence="1">CECT 8858</strain>
    </source>
</reference>
<proteinExistence type="predicted"/>
<dbReference type="EMBL" id="CAKLPY010000001">
    <property type="protein sequence ID" value="CAH0995211.1"/>
    <property type="molecule type" value="Genomic_DNA"/>
</dbReference>
<organism evidence="1 2">
    <name type="scientific">Emticicia aquatica</name>
    <dbReference type="NCBI Taxonomy" id="1681835"/>
    <lineage>
        <taxon>Bacteria</taxon>
        <taxon>Pseudomonadati</taxon>
        <taxon>Bacteroidota</taxon>
        <taxon>Cytophagia</taxon>
        <taxon>Cytophagales</taxon>
        <taxon>Leadbetterellaceae</taxon>
        <taxon>Emticicia</taxon>
    </lineage>
</organism>
<name>A0ABM9AN17_9BACT</name>
<accession>A0ABM9AN17</accession>
<protein>
    <submittedName>
        <fullName evidence="1">Uncharacterized protein</fullName>
    </submittedName>
</protein>
<keyword evidence="2" id="KW-1185">Reference proteome</keyword>
<evidence type="ECO:0000313" key="1">
    <source>
        <dbReference type="EMBL" id="CAH0995211.1"/>
    </source>
</evidence>
<dbReference type="Proteomes" id="UP000837932">
    <property type="component" value="Unassembled WGS sequence"/>
</dbReference>
<evidence type="ECO:0000313" key="2">
    <source>
        <dbReference type="Proteomes" id="UP000837932"/>
    </source>
</evidence>
<gene>
    <name evidence="1" type="ORF">EMA8858_01331</name>
</gene>
<comment type="caution">
    <text evidence="1">The sequence shown here is derived from an EMBL/GenBank/DDBJ whole genome shotgun (WGS) entry which is preliminary data.</text>
</comment>
<sequence length="54" mass="6486">MFVMRNYSLNMAYLLWRDGHLLISFVFRAISKKSNILTPPDNFIFSWYSHCIIN</sequence>